<feature type="transmembrane region" description="Helical" evidence="6">
    <location>
        <begin position="464"/>
        <end position="488"/>
    </location>
</feature>
<feature type="transmembrane region" description="Helical" evidence="6">
    <location>
        <begin position="295"/>
        <end position="316"/>
    </location>
</feature>
<feature type="transmembrane region" description="Helical" evidence="6">
    <location>
        <begin position="397"/>
        <end position="419"/>
    </location>
</feature>
<feature type="transmembrane region" description="Helical" evidence="6">
    <location>
        <begin position="163"/>
        <end position="184"/>
    </location>
</feature>
<proteinExistence type="predicted"/>
<evidence type="ECO:0000256" key="6">
    <source>
        <dbReference type="SAM" id="Phobius"/>
    </source>
</evidence>
<feature type="transmembrane region" description="Helical" evidence="6">
    <location>
        <begin position="196"/>
        <end position="217"/>
    </location>
</feature>
<comment type="subcellular location">
    <subcellularLocation>
        <location evidence="1">Membrane</location>
        <topology evidence="1">Multi-pass membrane protein</topology>
    </subcellularLocation>
</comment>
<dbReference type="Pfam" id="PF07690">
    <property type="entry name" value="MFS_1"/>
    <property type="match status" value="1"/>
</dbReference>
<reference evidence="8 9" key="1">
    <citation type="submission" date="2021-01" db="EMBL/GenBank/DDBJ databases">
        <title>Chromosome-level genome assembly of a human fungal pathogen reveals clustering of transcriptionally co-regulated genes.</title>
        <authorList>
            <person name="Voorhies M."/>
            <person name="Cohen S."/>
            <person name="Shea T.P."/>
            <person name="Petrus S."/>
            <person name="Munoz J.F."/>
            <person name="Poplawski S."/>
            <person name="Goldman W.E."/>
            <person name="Michael T."/>
            <person name="Cuomo C.A."/>
            <person name="Sil A."/>
            <person name="Beyhan S."/>
        </authorList>
    </citation>
    <scope>NUCLEOTIDE SEQUENCE [LARGE SCALE GENOMIC DNA]</scope>
    <source>
        <strain evidence="8 9">G184AR</strain>
    </source>
</reference>
<evidence type="ECO:0000313" key="8">
    <source>
        <dbReference type="EMBL" id="KAG5304810.1"/>
    </source>
</evidence>
<keyword evidence="4 6" id="KW-0472">Membrane</keyword>
<dbReference type="InterPro" id="IPR036259">
    <property type="entry name" value="MFS_trans_sf"/>
</dbReference>
<evidence type="ECO:0000256" key="5">
    <source>
        <dbReference type="SAM" id="MobiDB-lite"/>
    </source>
</evidence>
<dbReference type="AlphaFoldDB" id="A0A8H7Z647"/>
<dbReference type="SUPFAM" id="SSF103473">
    <property type="entry name" value="MFS general substrate transporter"/>
    <property type="match status" value="1"/>
</dbReference>
<evidence type="ECO:0000256" key="2">
    <source>
        <dbReference type="ARBA" id="ARBA00022692"/>
    </source>
</evidence>
<feature type="transmembrane region" description="Helical" evidence="6">
    <location>
        <begin position="431"/>
        <end position="452"/>
    </location>
</feature>
<evidence type="ECO:0000256" key="4">
    <source>
        <dbReference type="ARBA" id="ARBA00023136"/>
    </source>
</evidence>
<feature type="transmembrane region" description="Helical" evidence="6">
    <location>
        <begin position="371"/>
        <end position="390"/>
    </location>
</feature>
<feature type="region of interest" description="Disordered" evidence="5">
    <location>
        <begin position="572"/>
        <end position="598"/>
    </location>
</feature>
<keyword evidence="2 6" id="KW-0812">Transmembrane</keyword>
<dbReference type="GO" id="GO:0005886">
    <property type="term" value="C:plasma membrane"/>
    <property type="evidence" value="ECO:0007669"/>
    <property type="project" value="TreeGrafter"/>
</dbReference>
<evidence type="ECO:0000256" key="1">
    <source>
        <dbReference type="ARBA" id="ARBA00004141"/>
    </source>
</evidence>
<dbReference type="Proteomes" id="UP000670092">
    <property type="component" value="Unassembled WGS sequence"/>
</dbReference>
<feature type="transmembrane region" description="Helical" evidence="6">
    <location>
        <begin position="336"/>
        <end position="359"/>
    </location>
</feature>
<evidence type="ECO:0000259" key="7">
    <source>
        <dbReference type="PROSITE" id="PS50850"/>
    </source>
</evidence>
<feature type="transmembrane region" description="Helical" evidence="6">
    <location>
        <begin position="223"/>
        <end position="245"/>
    </location>
</feature>
<name>A0A8H7Z647_AJECA</name>
<organism evidence="8 9">
    <name type="scientific">Ajellomyces capsulatus</name>
    <name type="common">Darling's disease fungus</name>
    <name type="synonym">Histoplasma capsulatum</name>
    <dbReference type="NCBI Taxonomy" id="5037"/>
    <lineage>
        <taxon>Eukaryota</taxon>
        <taxon>Fungi</taxon>
        <taxon>Dikarya</taxon>
        <taxon>Ascomycota</taxon>
        <taxon>Pezizomycotina</taxon>
        <taxon>Eurotiomycetes</taxon>
        <taxon>Eurotiomycetidae</taxon>
        <taxon>Onygenales</taxon>
        <taxon>Ajellomycetaceae</taxon>
        <taxon>Histoplasma</taxon>
    </lineage>
</organism>
<dbReference type="OrthoDB" id="10021397at2759"/>
<accession>A0A8H7Z647</accession>
<feature type="compositionally biased region" description="Basic and acidic residues" evidence="5">
    <location>
        <begin position="29"/>
        <end position="49"/>
    </location>
</feature>
<dbReference type="InterPro" id="IPR020846">
    <property type="entry name" value="MFS_dom"/>
</dbReference>
<dbReference type="PANTHER" id="PTHR23501">
    <property type="entry name" value="MAJOR FACILITATOR SUPERFAMILY"/>
    <property type="match status" value="1"/>
</dbReference>
<keyword evidence="3 6" id="KW-1133">Transmembrane helix</keyword>
<dbReference type="VEuPathDB" id="FungiDB:I7I52_03279"/>
<dbReference type="PROSITE" id="PS50850">
    <property type="entry name" value="MFS"/>
    <property type="match status" value="1"/>
</dbReference>
<dbReference type="InterPro" id="IPR011701">
    <property type="entry name" value="MFS"/>
</dbReference>
<feature type="region of interest" description="Disordered" evidence="5">
    <location>
        <begin position="1"/>
        <end position="59"/>
    </location>
</feature>
<dbReference type="EMBL" id="JAEVHI010000001">
    <property type="protein sequence ID" value="KAG5304810.1"/>
    <property type="molecule type" value="Genomic_DNA"/>
</dbReference>
<protein>
    <submittedName>
        <fullName evidence="8">Efflux pump</fullName>
    </submittedName>
</protein>
<evidence type="ECO:0000256" key="3">
    <source>
        <dbReference type="ARBA" id="ARBA00022989"/>
    </source>
</evidence>
<dbReference type="PANTHER" id="PTHR23501:SF155">
    <property type="entry name" value="EFFLUX PUMP AFOB"/>
    <property type="match status" value="1"/>
</dbReference>
<gene>
    <name evidence="8" type="primary">AFO2</name>
    <name evidence="8" type="ORF">I7I52_03279</name>
</gene>
<dbReference type="GO" id="GO:0022857">
    <property type="term" value="F:transmembrane transporter activity"/>
    <property type="evidence" value="ECO:0007669"/>
    <property type="project" value="InterPro"/>
</dbReference>
<dbReference type="Gene3D" id="1.20.1720.10">
    <property type="entry name" value="Multidrug resistance protein D"/>
    <property type="match status" value="1"/>
</dbReference>
<feature type="transmembrane region" description="Helical" evidence="6">
    <location>
        <begin position="266"/>
        <end position="289"/>
    </location>
</feature>
<feature type="transmembrane region" description="Helical" evidence="6">
    <location>
        <begin position="137"/>
        <end position="157"/>
    </location>
</feature>
<sequence length="598" mass="63471">MGRVSASSSDITSRPRPRPTTATMTDSSKSVDMDKALPEEANDVEKDGSDNIASNKNGTEDDKFPTGLASWSILGPITIAYFLIFLDMCVVSTAAPAITRQFSSLVDIGWYGGAYQLGNSALQPLTGKIYSHFNIKWSFLGFFFIFQLGSVICATAVSSPMFIVGRAIAGAGASGIGNGALTIISAVLPARKQAQFLGINLGLGQLGIALGPIIGGAFTQNVTWRWCFYINLPIGAALALLLALVKIPEPTTKLPPRQVLGTAVKSLDLLGFMLISPAAVMFLLGLQYGGTEHPWNSSVVIGLLVGAVIAFILFLVWEYFQGDGAMLPFAMIRKHIVWSAAGNLFFLLGAILVAEYYLAIYFQTVLGNRPIMSGVHLLPTTLGLVIFTMLSGMMIEILGYYLPWSLGGSAAVAIGYGLMSMIKPRTSPSKWIGYQILYGVGSGAMSSAPYIAIQNLVSPPQIPIAMAIIIFCQNMGGAVFLVAANSIFTNGLLKELQNHIDEIGVDPDIILRSGITSIRSIVSGDKLTAALECYTTAISHVMYLGIGAGVVTFAFGWGLGWVDIRKTKQPQAIQANPAPTAPNAKEGVASTGEKSTTA</sequence>
<feature type="transmembrane region" description="Helical" evidence="6">
    <location>
        <begin position="541"/>
        <end position="562"/>
    </location>
</feature>
<dbReference type="Gene3D" id="1.20.1250.20">
    <property type="entry name" value="MFS general substrate transporter like domains"/>
    <property type="match status" value="1"/>
</dbReference>
<feature type="transmembrane region" description="Helical" evidence="6">
    <location>
        <begin position="73"/>
        <end position="95"/>
    </location>
</feature>
<dbReference type="CDD" id="cd17502">
    <property type="entry name" value="MFS_Azr1_MDR_like"/>
    <property type="match status" value="1"/>
</dbReference>
<evidence type="ECO:0000313" key="9">
    <source>
        <dbReference type="Proteomes" id="UP000670092"/>
    </source>
</evidence>
<feature type="domain" description="Major facilitator superfamily (MFS) profile" evidence="7">
    <location>
        <begin position="73"/>
        <end position="532"/>
    </location>
</feature>
<comment type="caution">
    <text evidence="8">The sequence shown here is derived from an EMBL/GenBank/DDBJ whole genome shotgun (WGS) entry which is preliminary data.</text>
</comment>